<name>A0ABV4U986_9BACT</name>
<sequence>MPTPPYILILGHGRSGTNWLLSLLDHSPRTHCRNEPNELGGEPWQRLPSPWVCQPLDHDAVAPHWDAAVAWSAARVGQRDHRLPDTKAHVHQWARPLGLDRMMKGPKLRRAVSVAQPTLAEPEWQPPRWWARPDALTAAVPVLKLNQVPAWACWSLAHRPDAMHVHIVRHPGGFLNSYRNRWLAHHDRDTVTRLNRDRLHQIAAVDDTWATRFDDIHTLTAEAAELWFWRYAAEMIHRLGESRPNYHLLIYEHLAADPVTQTRRLYDACRLDFTPAIERAVQPTASPAIARAWRNKLTAEDQHLIDTILTDSPLNTFWPPQ</sequence>
<reference evidence="1 2" key="1">
    <citation type="submission" date="2024-08" db="EMBL/GenBank/DDBJ databases">
        <title>Whole-genome sequencing of halo(alkali)philic microorganisms from hypersaline lakes.</title>
        <authorList>
            <person name="Sorokin D.Y."/>
            <person name="Merkel A.Y."/>
            <person name="Messina E."/>
            <person name="Yakimov M."/>
        </authorList>
    </citation>
    <scope>NUCLEOTIDE SEQUENCE [LARGE SCALE GENOMIC DNA]</scope>
    <source>
        <strain evidence="1 2">AB-hyl4</strain>
    </source>
</reference>
<keyword evidence="2" id="KW-1185">Reference proteome</keyword>
<dbReference type="SUPFAM" id="SSF52540">
    <property type="entry name" value="P-loop containing nucleoside triphosphate hydrolases"/>
    <property type="match status" value="1"/>
</dbReference>
<accession>A0ABV4U986</accession>
<dbReference type="Gene3D" id="3.40.50.300">
    <property type="entry name" value="P-loop containing nucleotide triphosphate hydrolases"/>
    <property type="match status" value="1"/>
</dbReference>
<proteinExistence type="predicted"/>
<dbReference type="EMBL" id="JBGUBD010000007">
    <property type="protein sequence ID" value="MFA9479094.1"/>
    <property type="molecule type" value="Genomic_DNA"/>
</dbReference>
<evidence type="ECO:0000313" key="1">
    <source>
        <dbReference type="EMBL" id="MFA9479094.1"/>
    </source>
</evidence>
<gene>
    <name evidence="1" type="ORF">ACERK3_12450</name>
</gene>
<dbReference type="RefSeq" id="WP_425346021.1">
    <property type="nucleotide sequence ID" value="NZ_JBGUBD010000007.1"/>
</dbReference>
<dbReference type="Pfam" id="PF13469">
    <property type="entry name" value="Sulfotransfer_3"/>
    <property type="match status" value="1"/>
</dbReference>
<protein>
    <submittedName>
        <fullName evidence="1">Sulfotransferase</fullName>
    </submittedName>
</protein>
<dbReference type="InterPro" id="IPR027417">
    <property type="entry name" value="P-loop_NTPase"/>
</dbReference>
<dbReference type="Proteomes" id="UP001575105">
    <property type="component" value="Unassembled WGS sequence"/>
</dbReference>
<comment type="caution">
    <text evidence="1">The sequence shown here is derived from an EMBL/GenBank/DDBJ whole genome shotgun (WGS) entry which is preliminary data.</text>
</comment>
<organism evidence="1 2">
    <name type="scientific">Natronomicrosphaera hydrolytica</name>
    <dbReference type="NCBI Taxonomy" id="3242702"/>
    <lineage>
        <taxon>Bacteria</taxon>
        <taxon>Pseudomonadati</taxon>
        <taxon>Planctomycetota</taxon>
        <taxon>Phycisphaerae</taxon>
        <taxon>Phycisphaerales</taxon>
        <taxon>Phycisphaeraceae</taxon>
        <taxon>Natronomicrosphaera</taxon>
    </lineage>
</organism>
<evidence type="ECO:0000313" key="2">
    <source>
        <dbReference type="Proteomes" id="UP001575105"/>
    </source>
</evidence>